<dbReference type="CDD" id="cd04759">
    <property type="entry name" value="Rib_hydrolase"/>
    <property type="match status" value="1"/>
</dbReference>
<comment type="similarity">
    <text evidence="1">Belongs to the ADP-ribosyl cyclase family.</text>
</comment>
<dbReference type="RefSeq" id="XP_065670180.1">
    <property type="nucleotide sequence ID" value="XM_065814108.1"/>
</dbReference>
<gene>
    <name evidence="8" type="primary">LOC105843779</name>
</gene>
<feature type="signal peptide" evidence="6">
    <location>
        <begin position="1"/>
        <end position="18"/>
    </location>
</feature>
<evidence type="ECO:0000313" key="7">
    <source>
        <dbReference type="Proteomes" id="UP001652625"/>
    </source>
</evidence>
<reference evidence="8" key="1">
    <citation type="submission" date="2025-08" db="UniProtKB">
        <authorList>
            <consortium name="RefSeq"/>
        </authorList>
    </citation>
    <scope>IDENTIFICATION</scope>
</reference>
<name>A0ABM4D790_HYDVU</name>
<keyword evidence="6" id="KW-0732">Signal</keyword>
<dbReference type="InterPro" id="IPR003193">
    <property type="entry name" value="ADP-ribosyl_cyclase"/>
</dbReference>
<evidence type="ECO:0000256" key="4">
    <source>
        <dbReference type="ARBA" id="ARBA00023027"/>
    </source>
</evidence>
<keyword evidence="3 8" id="KW-0378">Hydrolase</keyword>
<sequence length="286" mass="32209">MNAFKFFELFSTLSLVLGLTPWDFNGTTPGIKDIIIGRCTQFQQLNSQNRNPALYTDVDCTKVWNLFSNSFSFKDTCRSGEVTEKNYEPLFNLIGSKVPLTNQALFWSGTRHIVHEYTSVESNYFTLEDTFPGYIANDLKWCGCENCLYGIDYNSCNKSCSLSTLDSYWSYASRLFAQNAKGTAYVMVNGTTSSGFTAYYNMSYFGKIELPTMGKMKQVSRLVVVVVNDLDTELKEKCGEGSLVNLVEDAIKAGIKKVECIDQPRVTIFLLCAKYPNSKQCLSMLN</sequence>
<feature type="chain" id="PRO_5046609444" evidence="6">
    <location>
        <begin position="19"/>
        <end position="286"/>
    </location>
</feature>
<dbReference type="Proteomes" id="UP001652625">
    <property type="component" value="Chromosome 12"/>
</dbReference>
<dbReference type="Gene3D" id="1.20.82.10">
    <property type="entry name" value="ADP Ribosyl Cyclase, Chain A, domain 1"/>
    <property type="match status" value="1"/>
</dbReference>
<organism evidence="7 8">
    <name type="scientific">Hydra vulgaris</name>
    <name type="common">Hydra</name>
    <name type="synonym">Hydra attenuata</name>
    <dbReference type="NCBI Taxonomy" id="6087"/>
    <lineage>
        <taxon>Eukaryota</taxon>
        <taxon>Metazoa</taxon>
        <taxon>Cnidaria</taxon>
        <taxon>Hydrozoa</taxon>
        <taxon>Hydroidolina</taxon>
        <taxon>Anthoathecata</taxon>
        <taxon>Aplanulata</taxon>
        <taxon>Hydridae</taxon>
        <taxon>Hydra</taxon>
    </lineage>
</organism>
<accession>A0ABM4D790</accession>
<dbReference type="GeneID" id="105843779"/>
<dbReference type="Gene3D" id="3.40.50.720">
    <property type="entry name" value="NAD(P)-binding Rossmann-like Domain"/>
    <property type="match status" value="1"/>
</dbReference>
<dbReference type="Pfam" id="PF02267">
    <property type="entry name" value="Rib_hydrolayse"/>
    <property type="match status" value="1"/>
</dbReference>
<dbReference type="GO" id="GO:0016787">
    <property type="term" value="F:hydrolase activity"/>
    <property type="evidence" value="ECO:0007669"/>
    <property type="project" value="UniProtKB-KW"/>
</dbReference>
<dbReference type="SUPFAM" id="SSF52309">
    <property type="entry name" value="N-(deoxy)ribosyltransferase-like"/>
    <property type="match status" value="1"/>
</dbReference>
<dbReference type="PANTHER" id="PTHR10912:SF7">
    <property type="entry name" value="ADP-RIBOSYL CYCLASE_CYCLIC ADP-RIBOSE HYDROLASE"/>
    <property type="match status" value="1"/>
</dbReference>
<evidence type="ECO:0000256" key="1">
    <source>
        <dbReference type="ARBA" id="ARBA00005406"/>
    </source>
</evidence>
<evidence type="ECO:0000256" key="2">
    <source>
        <dbReference type="ARBA" id="ARBA00022679"/>
    </source>
</evidence>
<keyword evidence="5" id="KW-1015">Disulfide bond</keyword>
<protein>
    <submittedName>
        <fullName evidence="8">ADP-ribosyl cyclase/cyclic ADP-ribose hydrolase isoform X2</fullName>
    </submittedName>
</protein>
<proteinExistence type="inferred from homology"/>
<keyword evidence="2" id="KW-0808">Transferase</keyword>
<evidence type="ECO:0000256" key="5">
    <source>
        <dbReference type="ARBA" id="ARBA00023157"/>
    </source>
</evidence>
<evidence type="ECO:0000313" key="8">
    <source>
        <dbReference type="RefSeq" id="XP_065670180.1"/>
    </source>
</evidence>
<dbReference type="PANTHER" id="PTHR10912">
    <property type="entry name" value="ADP-RIBOSYL CYCLASE"/>
    <property type="match status" value="1"/>
</dbReference>
<evidence type="ECO:0000256" key="6">
    <source>
        <dbReference type="SAM" id="SignalP"/>
    </source>
</evidence>
<evidence type="ECO:0000256" key="3">
    <source>
        <dbReference type="ARBA" id="ARBA00022801"/>
    </source>
</evidence>
<keyword evidence="4" id="KW-0520">NAD</keyword>
<keyword evidence="7" id="KW-1185">Reference proteome</keyword>